<protein>
    <submittedName>
        <fullName evidence="1">Virulence RhuM family protein</fullName>
    </submittedName>
</protein>
<comment type="caution">
    <text evidence="1">The sequence shown here is derived from an EMBL/GenBank/DDBJ whole genome shotgun (WGS) entry which is preliminary data.</text>
</comment>
<proteinExistence type="predicted"/>
<dbReference type="InterPro" id="IPR011204">
    <property type="entry name" value="Virulence_RhuM-like"/>
</dbReference>
<dbReference type="RefSeq" id="WP_369411024.1">
    <property type="nucleotide sequence ID" value="NZ_JACRTF010000001.1"/>
</dbReference>
<dbReference type="AlphaFoldDB" id="A0A926IQH9"/>
<evidence type="ECO:0000313" key="2">
    <source>
        <dbReference type="Proteomes" id="UP000651085"/>
    </source>
</evidence>
<reference evidence="1" key="1">
    <citation type="submission" date="2020-08" db="EMBL/GenBank/DDBJ databases">
        <title>Genome public.</title>
        <authorList>
            <person name="Liu C."/>
            <person name="Sun Q."/>
        </authorList>
    </citation>
    <scope>NUCLEOTIDE SEQUENCE</scope>
    <source>
        <strain evidence="1">N12</strain>
    </source>
</reference>
<dbReference type="Pfam" id="PF13310">
    <property type="entry name" value="Virulence_RhuM"/>
    <property type="match status" value="1"/>
</dbReference>
<sequence>MKEVPTVAKFTTVQNEGERTVSRQVEYYNLELVTSVGYRVYTHALLFFTNSSLMKRKVAFAYNKHNELLK</sequence>
<gene>
    <name evidence="1" type="ORF">H8744_13965</name>
</gene>
<dbReference type="Proteomes" id="UP000651085">
    <property type="component" value="Unassembled WGS sequence"/>
</dbReference>
<organism evidence="1 2">
    <name type="scientific">Jilunia laotingensis</name>
    <dbReference type="NCBI Taxonomy" id="2763675"/>
    <lineage>
        <taxon>Bacteria</taxon>
        <taxon>Pseudomonadati</taxon>
        <taxon>Bacteroidota</taxon>
        <taxon>Bacteroidia</taxon>
        <taxon>Bacteroidales</taxon>
        <taxon>Bacteroidaceae</taxon>
        <taxon>Jilunia</taxon>
    </lineage>
</organism>
<name>A0A926IQH9_9BACT</name>
<accession>A0A926IQH9</accession>
<evidence type="ECO:0000313" key="1">
    <source>
        <dbReference type="EMBL" id="MBC8594329.1"/>
    </source>
</evidence>
<keyword evidence="2" id="KW-1185">Reference proteome</keyword>
<dbReference type="EMBL" id="JACRTF010000001">
    <property type="protein sequence ID" value="MBC8594329.1"/>
    <property type="molecule type" value="Genomic_DNA"/>
</dbReference>